<evidence type="ECO:0000256" key="1">
    <source>
        <dbReference type="ARBA" id="ARBA00004173"/>
    </source>
</evidence>
<sequence length="263" mass="29146">MITQLNNRALLKLSGSDTQSFLQGQLSNDIDALEEGRVQINVYCQHQGKIIALLWVMKQADDFYLSFPNDLKAIVTQKLTMFKMMSAVDIIDMNDEFIQLGVVDESFDGAFKLNNQQSVALVKTLDGIELDDKSKWESACIANDVAEVTLATSEKFVPQLLNLDVDEVGVNFTKGCYPGQEVVARLHYLGKSKRRLRQFECEGEVNVGDELIVTGSKSAKASGIVVRRVQLDGKSQCLATVEVAYEDDKITLNDADGAQLTRI</sequence>
<dbReference type="PANTHER" id="PTHR22602:SF0">
    <property type="entry name" value="TRANSFERASE CAF17, MITOCHONDRIAL-RELATED"/>
    <property type="match status" value="1"/>
</dbReference>
<organism evidence="4">
    <name type="scientific">hydrothermal vent metagenome</name>
    <dbReference type="NCBI Taxonomy" id="652676"/>
    <lineage>
        <taxon>unclassified sequences</taxon>
        <taxon>metagenomes</taxon>
        <taxon>ecological metagenomes</taxon>
    </lineage>
</organism>
<dbReference type="SUPFAM" id="SSF103025">
    <property type="entry name" value="Folate-binding domain"/>
    <property type="match status" value="1"/>
</dbReference>
<dbReference type="InterPro" id="IPR045179">
    <property type="entry name" value="YgfZ/GcvT"/>
</dbReference>
<dbReference type="InterPro" id="IPR017703">
    <property type="entry name" value="YgfZ/GCV_T_CS"/>
</dbReference>
<dbReference type="Gene3D" id="3.30.1360.120">
    <property type="entry name" value="Probable tRNA modification gtpase trme, domain 1"/>
    <property type="match status" value="1"/>
</dbReference>
<keyword evidence="2" id="KW-0809">Transit peptide</keyword>
<proteinExistence type="predicted"/>
<dbReference type="InterPro" id="IPR027266">
    <property type="entry name" value="TrmE/GcvT-like"/>
</dbReference>
<evidence type="ECO:0000313" key="4">
    <source>
        <dbReference type="EMBL" id="SFV83106.1"/>
    </source>
</evidence>
<dbReference type="GO" id="GO:0016226">
    <property type="term" value="P:iron-sulfur cluster assembly"/>
    <property type="evidence" value="ECO:0007669"/>
    <property type="project" value="TreeGrafter"/>
</dbReference>
<dbReference type="Gene3D" id="2.40.30.160">
    <property type="match status" value="1"/>
</dbReference>
<dbReference type="EMBL" id="FPHT01000322">
    <property type="protein sequence ID" value="SFV83106.1"/>
    <property type="molecule type" value="Genomic_DNA"/>
</dbReference>
<keyword evidence="3" id="KW-0496">Mitochondrion</keyword>
<evidence type="ECO:0000256" key="2">
    <source>
        <dbReference type="ARBA" id="ARBA00022946"/>
    </source>
</evidence>
<name>A0A1W1DNC2_9ZZZZ</name>
<dbReference type="GO" id="GO:0005739">
    <property type="term" value="C:mitochondrion"/>
    <property type="evidence" value="ECO:0007669"/>
    <property type="project" value="UniProtKB-SubCell"/>
</dbReference>
<dbReference type="AlphaFoldDB" id="A0A1W1DNC2"/>
<evidence type="ECO:0000256" key="3">
    <source>
        <dbReference type="ARBA" id="ARBA00023128"/>
    </source>
</evidence>
<gene>
    <name evidence="4" type="ORF">MNB_SUP05-12-746</name>
</gene>
<reference evidence="4" key="1">
    <citation type="submission" date="2016-10" db="EMBL/GenBank/DDBJ databases">
        <authorList>
            <person name="de Groot N.N."/>
        </authorList>
    </citation>
    <scope>NUCLEOTIDE SEQUENCE</scope>
</reference>
<dbReference type="PANTHER" id="PTHR22602">
    <property type="entry name" value="TRANSFERASE CAF17, MITOCHONDRIAL-RELATED"/>
    <property type="match status" value="1"/>
</dbReference>
<accession>A0A1W1DNC2</accession>
<comment type="subcellular location">
    <subcellularLocation>
        <location evidence="1">Mitochondrion</location>
    </subcellularLocation>
</comment>
<protein>
    <submittedName>
        <fullName evidence="4">Folate-dependent protein for Fe/S cluster synthesis/repair in oxidative stress</fullName>
    </submittedName>
</protein>
<dbReference type="NCBIfam" id="TIGR03317">
    <property type="entry name" value="ygfZ_signature"/>
    <property type="match status" value="1"/>
</dbReference>